<feature type="compositionally biased region" description="Low complexity" evidence="1">
    <location>
        <begin position="1"/>
        <end position="21"/>
    </location>
</feature>
<feature type="region of interest" description="Disordered" evidence="1">
    <location>
        <begin position="1"/>
        <end position="27"/>
    </location>
</feature>
<dbReference type="PANTHER" id="PTHR33993">
    <property type="entry name" value="GLYOXALASE-RELATED"/>
    <property type="match status" value="1"/>
</dbReference>
<evidence type="ECO:0000259" key="2">
    <source>
        <dbReference type="PROSITE" id="PS51819"/>
    </source>
</evidence>
<evidence type="ECO:0000256" key="1">
    <source>
        <dbReference type="SAM" id="MobiDB-lite"/>
    </source>
</evidence>
<accession>A0A9D2Q4E8</accession>
<dbReference type="Pfam" id="PF00903">
    <property type="entry name" value="Glyoxalase"/>
    <property type="match status" value="1"/>
</dbReference>
<dbReference type="InterPro" id="IPR004360">
    <property type="entry name" value="Glyas_Fos-R_dOase_dom"/>
</dbReference>
<protein>
    <submittedName>
        <fullName evidence="3">VOC family protein</fullName>
    </submittedName>
</protein>
<reference evidence="3" key="1">
    <citation type="journal article" date="2021" name="PeerJ">
        <title>Extensive microbial diversity within the chicken gut microbiome revealed by metagenomics and culture.</title>
        <authorList>
            <person name="Gilroy R."/>
            <person name="Ravi A."/>
            <person name="Getino M."/>
            <person name="Pursley I."/>
            <person name="Horton D.L."/>
            <person name="Alikhan N.F."/>
            <person name="Baker D."/>
            <person name="Gharbi K."/>
            <person name="Hall N."/>
            <person name="Watson M."/>
            <person name="Adriaenssens E.M."/>
            <person name="Foster-Nyarko E."/>
            <person name="Jarju S."/>
            <person name="Secka A."/>
            <person name="Antonio M."/>
            <person name="Oren A."/>
            <person name="Chaudhuri R.R."/>
            <person name="La Ragione R."/>
            <person name="Hildebrand F."/>
            <person name="Pallen M.J."/>
        </authorList>
    </citation>
    <scope>NUCLEOTIDE SEQUENCE</scope>
    <source>
        <strain evidence="3">CHK130-7132</strain>
    </source>
</reference>
<dbReference type="PANTHER" id="PTHR33993:SF2">
    <property type="entry name" value="VOC DOMAIN-CONTAINING PROTEIN"/>
    <property type="match status" value="1"/>
</dbReference>
<reference evidence="3" key="2">
    <citation type="submission" date="2021-04" db="EMBL/GenBank/DDBJ databases">
        <authorList>
            <person name="Gilroy R."/>
        </authorList>
    </citation>
    <scope>NUCLEOTIDE SEQUENCE</scope>
    <source>
        <strain evidence="3">CHK130-7132</strain>
    </source>
</reference>
<feature type="domain" description="VOC" evidence="2">
    <location>
        <begin position="29"/>
        <end position="151"/>
    </location>
</feature>
<evidence type="ECO:0000313" key="4">
    <source>
        <dbReference type="Proteomes" id="UP000823854"/>
    </source>
</evidence>
<dbReference type="Proteomes" id="UP000823854">
    <property type="component" value="Unassembled WGS sequence"/>
</dbReference>
<dbReference type="EMBL" id="DWWC01000287">
    <property type="protein sequence ID" value="HJC70695.1"/>
    <property type="molecule type" value="Genomic_DNA"/>
</dbReference>
<evidence type="ECO:0000313" key="3">
    <source>
        <dbReference type="EMBL" id="HJC70695.1"/>
    </source>
</evidence>
<dbReference type="SUPFAM" id="SSF54593">
    <property type="entry name" value="Glyoxalase/Bleomycin resistance protein/Dihydroxybiphenyl dioxygenase"/>
    <property type="match status" value="1"/>
</dbReference>
<organism evidence="3 4">
    <name type="scientific">Candidatus Brachybacterium intestinipullorum</name>
    <dbReference type="NCBI Taxonomy" id="2838512"/>
    <lineage>
        <taxon>Bacteria</taxon>
        <taxon>Bacillati</taxon>
        <taxon>Actinomycetota</taxon>
        <taxon>Actinomycetes</taxon>
        <taxon>Micrococcales</taxon>
        <taxon>Dermabacteraceae</taxon>
        <taxon>Brachybacterium</taxon>
    </lineage>
</organism>
<dbReference type="PROSITE" id="PS51819">
    <property type="entry name" value="VOC"/>
    <property type="match status" value="1"/>
</dbReference>
<sequence length="156" mass="16163">MTENAAQDSTAGGTDGGDSAQPQDWSTGRPVHFEIQAADPQRAVEFYTGVFGWGTEDWSEYVGATYIGLSTGTGPGIDGAILGRPGGENAEVGGPVMGAVITMGVADFDAVAERILAAGGTVALPKYALPGMAWQGYFHDTENNVFGLHQPDPEAK</sequence>
<gene>
    <name evidence="3" type="ORF">H9932_13605</name>
</gene>
<dbReference type="Gene3D" id="3.10.180.10">
    <property type="entry name" value="2,3-Dihydroxybiphenyl 1,2-Dioxygenase, domain 1"/>
    <property type="match status" value="1"/>
</dbReference>
<name>A0A9D2Q4E8_9MICO</name>
<proteinExistence type="predicted"/>
<comment type="caution">
    <text evidence="3">The sequence shown here is derived from an EMBL/GenBank/DDBJ whole genome shotgun (WGS) entry which is preliminary data.</text>
</comment>
<dbReference type="CDD" id="cd07247">
    <property type="entry name" value="SgaA_N_like"/>
    <property type="match status" value="1"/>
</dbReference>
<dbReference type="InterPro" id="IPR052164">
    <property type="entry name" value="Anthracycline_SecMetBiosynth"/>
</dbReference>
<dbReference type="InterPro" id="IPR029068">
    <property type="entry name" value="Glyas_Bleomycin-R_OHBP_Dase"/>
</dbReference>
<dbReference type="InterPro" id="IPR037523">
    <property type="entry name" value="VOC_core"/>
</dbReference>
<dbReference type="AlphaFoldDB" id="A0A9D2Q4E8"/>